<sequence>MTSVTRPDISVRAAVVADAHTLAALSIQVWLATYTEGVSDLFARYVLSEFTPEKFLALVNAPDVSLHVAEVDERLVGYALVRSGVPQPLVPEADSELCTLYVQEPFTRHGVGAALLRAARAGNDGLWLMVNVQNLRACRFYEKHGFVVRGSTDFVLGEGRHRNHVLAMPQALSSGD</sequence>
<dbReference type="SUPFAM" id="SSF55729">
    <property type="entry name" value="Acyl-CoA N-acyltransferases (Nat)"/>
    <property type="match status" value="1"/>
</dbReference>
<evidence type="ECO:0000256" key="2">
    <source>
        <dbReference type="ARBA" id="ARBA00023315"/>
    </source>
</evidence>
<dbReference type="InterPro" id="IPR050832">
    <property type="entry name" value="Bact_Acetyltransf"/>
</dbReference>
<reference evidence="4 5" key="2">
    <citation type="journal article" date="2013" name="Genome Announc.">
        <title>Genome of the Root-Associated Plant Growth-Promoting Bacterium Variovorax paradoxus Strain EPS.</title>
        <authorList>
            <person name="Han J.I."/>
            <person name="Spain J.C."/>
            <person name="Leadbetter J.R."/>
            <person name="Ovchinnikova G."/>
            <person name="Goodwin L.A."/>
            <person name="Han C.S."/>
            <person name="Woyke T."/>
            <person name="Davenport K.W."/>
            <person name="Orwin P.M."/>
        </authorList>
    </citation>
    <scope>NUCLEOTIDE SEQUENCE [LARGE SCALE GENOMIC DNA]</scope>
    <source>
        <strain evidence="4 5">EPS</strain>
    </source>
</reference>
<dbReference type="InterPro" id="IPR000182">
    <property type="entry name" value="GNAT_dom"/>
</dbReference>
<dbReference type="EMBL" id="CP002417">
    <property type="protein sequence ID" value="ADU37353.1"/>
    <property type="molecule type" value="Genomic_DNA"/>
</dbReference>
<dbReference type="Proteomes" id="UP000008917">
    <property type="component" value="Chromosome"/>
</dbReference>
<feature type="domain" description="N-acetyltransferase" evidence="3">
    <location>
        <begin position="9"/>
        <end position="173"/>
    </location>
</feature>
<evidence type="ECO:0000313" key="4">
    <source>
        <dbReference type="EMBL" id="ADU37353.1"/>
    </source>
</evidence>
<dbReference type="InterPro" id="IPR016181">
    <property type="entry name" value="Acyl_CoA_acyltransferase"/>
</dbReference>
<proteinExistence type="predicted"/>
<dbReference type="AlphaFoldDB" id="E6V930"/>
<accession>E6V930</accession>
<dbReference type="HOGENOM" id="CLU_013985_18_0_4"/>
<dbReference type="RefSeq" id="WP_013541581.1">
    <property type="nucleotide sequence ID" value="NC_014931.1"/>
</dbReference>
<reference evidence="5" key="1">
    <citation type="submission" date="2010-12" db="EMBL/GenBank/DDBJ databases">
        <title>Complete sequence of Variovorax paradoxus EPS.</title>
        <authorList>
            <consortium name="US DOE Joint Genome Institute"/>
            <person name="Lucas S."/>
            <person name="Copeland A."/>
            <person name="Lapidus A."/>
            <person name="Cheng J.-F."/>
            <person name="Goodwin L."/>
            <person name="Pitluck S."/>
            <person name="Teshima H."/>
            <person name="Detter J.C."/>
            <person name="Han C."/>
            <person name="Tapia R."/>
            <person name="Land M."/>
            <person name="Hauser L."/>
            <person name="Kyrpides N."/>
            <person name="Ivanova N."/>
            <person name="Ovchinnikova G."/>
            <person name="Orwin P."/>
            <person name="Han J.-I.G."/>
            <person name="Woyke T."/>
        </authorList>
    </citation>
    <scope>NUCLEOTIDE SEQUENCE [LARGE SCALE GENOMIC DNA]</scope>
    <source>
        <strain evidence="5">EPS</strain>
    </source>
</reference>
<evidence type="ECO:0000256" key="1">
    <source>
        <dbReference type="ARBA" id="ARBA00022679"/>
    </source>
</evidence>
<name>E6V930_VARPE</name>
<dbReference type="eggNOG" id="COG0456">
    <property type="taxonomic scope" value="Bacteria"/>
</dbReference>
<keyword evidence="1 4" id="KW-0808">Transferase</keyword>
<dbReference type="GO" id="GO:0016747">
    <property type="term" value="F:acyltransferase activity, transferring groups other than amino-acyl groups"/>
    <property type="evidence" value="ECO:0007669"/>
    <property type="project" value="InterPro"/>
</dbReference>
<dbReference type="KEGG" id="vpe:Varpa_3166"/>
<dbReference type="Pfam" id="PF00583">
    <property type="entry name" value="Acetyltransf_1"/>
    <property type="match status" value="1"/>
</dbReference>
<organism evidence="4 5">
    <name type="scientific">Variovorax paradoxus (strain EPS)</name>
    <dbReference type="NCBI Taxonomy" id="595537"/>
    <lineage>
        <taxon>Bacteria</taxon>
        <taxon>Pseudomonadati</taxon>
        <taxon>Pseudomonadota</taxon>
        <taxon>Betaproteobacteria</taxon>
        <taxon>Burkholderiales</taxon>
        <taxon>Comamonadaceae</taxon>
        <taxon>Variovorax</taxon>
    </lineage>
</organism>
<evidence type="ECO:0000313" key="5">
    <source>
        <dbReference type="Proteomes" id="UP000008917"/>
    </source>
</evidence>
<protein>
    <submittedName>
        <fullName evidence="4">GCN5-related N-acetyltransferase</fullName>
    </submittedName>
</protein>
<keyword evidence="2" id="KW-0012">Acyltransferase</keyword>
<dbReference type="PROSITE" id="PS51186">
    <property type="entry name" value="GNAT"/>
    <property type="match status" value="1"/>
</dbReference>
<dbReference type="PANTHER" id="PTHR43877">
    <property type="entry name" value="AMINOALKYLPHOSPHONATE N-ACETYLTRANSFERASE-RELATED-RELATED"/>
    <property type="match status" value="1"/>
</dbReference>
<evidence type="ECO:0000259" key="3">
    <source>
        <dbReference type="PROSITE" id="PS51186"/>
    </source>
</evidence>
<dbReference type="PANTHER" id="PTHR43877:SF1">
    <property type="entry name" value="ACETYLTRANSFERASE"/>
    <property type="match status" value="1"/>
</dbReference>
<dbReference type="STRING" id="595537.Varpa_3166"/>
<dbReference type="Gene3D" id="3.40.630.30">
    <property type="match status" value="1"/>
</dbReference>
<gene>
    <name evidence="4" type="ordered locus">Varpa_3166</name>
</gene>